<name>A0AAU2V8T7_9ACTN</name>
<dbReference type="CDD" id="cd00093">
    <property type="entry name" value="HTH_XRE"/>
    <property type="match status" value="1"/>
</dbReference>
<dbReference type="GO" id="GO:0003677">
    <property type="term" value="F:DNA binding"/>
    <property type="evidence" value="ECO:0007669"/>
    <property type="project" value="InterPro"/>
</dbReference>
<dbReference type="EMBL" id="CP108318">
    <property type="protein sequence ID" value="WTW63139.1"/>
    <property type="molecule type" value="Genomic_DNA"/>
</dbReference>
<reference evidence="2" key="1">
    <citation type="submission" date="2022-10" db="EMBL/GenBank/DDBJ databases">
        <title>The complete genomes of actinobacterial strains from the NBC collection.</title>
        <authorList>
            <person name="Joergensen T.S."/>
            <person name="Alvarez Arevalo M."/>
            <person name="Sterndorff E.B."/>
            <person name="Faurdal D."/>
            <person name="Vuksanovic O."/>
            <person name="Mourched A.-S."/>
            <person name="Charusanti P."/>
            <person name="Shaw S."/>
            <person name="Blin K."/>
            <person name="Weber T."/>
        </authorList>
    </citation>
    <scope>NUCLEOTIDE SEQUENCE</scope>
    <source>
        <strain evidence="2">NBC_00003</strain>
    </source>
</reference>
<dbReference type="SMART" id="SM00530">
    <property type="entry name" value="HTH_XRE"/>
    <property type="match status" value="1"/>
</dbReference>
<dbReference type="InterPro" id="IPR043917">
    <property type="entry name" value="DUF5753"/>
</dbReference>
<feature type="domain" description="HTH cro/C1-type" evidence="1">
    <location>
        <begin position="28"/>
        <end position="78"/>
    </location>
</feature>
<dbReference type="InterPro" id="IPR010982">
    <property type="entry name" value="Lambda_DNA-bd_dom_sf"/>
</dbReference>
<dbReference type="Gene3D" id="1.10.260.40">
    <property type="entry name" value="lambda repressor-like DNA-binding domains"/>
    <property type="match status" value="1"/>
</dbReference>
<gene>
    <name evidence="2" type="ORF">OG549_22175</name>
</gene>
<dbReference type="PROSITE" id="PS50943">
    <property type="entry name" value="HTH_CROC1"/>
    <property type="match status" value="1"/>
</dbReference>
<evidence type="ECO:0000313" key="2">
    <source>
        <dbReference type="EMBL" id="WTW63139.1"/>
    </source>
</evidence>
<accession>A0AAU2V8T7</accession>
<proteinExistence type="predicted"/>
<dbReference type="Pfam" id="PF13560">
    <property type="entry name" value="HTH_31"/>
    <property type="match status" value="1"/>
</dbReference>
<dbReference type="InterPro" id="IPR001387">
    <property type="entry name" value="Cro/C1-type_HTH"/>
</dbReference>
<sequence length="285" mass="30910">MVGAMELEPDEDAMPATPAGMLATRATRARAKAGLSLRALAEKLGYPHTYLSRVERGEQLPSEALAEALDDFYGTDGLFADLLVVAVAAEVPVYGRKVLEEEKRAARIQTFNSSVVPGLLQTEPYTSALFTESMPGKDAEKVALQVAMRSHRRTVLDSATPPLYWAIMDEAALRRPVGGPAIMAEQIRHLLDTIANNSAVRVQVLPFTRGVHPLLGGSLSLLTLRDGLTFAYVESFASGTSVDTPADVLELTTLLDIARSKALDSGESVTLFREYLKEYEDDIDS</sequence>
<protein>
    <submittedName>
        <fullName evidence="2">Helix-turn-helix transcriptional regulator</fullName>
    </submittedName>
</protein>
<dbReference type="Pfam" id="PF19054">
    <property type="entry name" value="DUF5753"/>
    <property type="match status" value="1"/>
</dbReference>
<organism evidence="2">
    <name type="scientific">Streptomyces sp. NBC_00003</name>
    <dbReference type="NCBI Taxonomy" id="2903608"/>
    <lineage>
        <taxon>Bacteria</taxon>
        <taxon>Bacillati</taxon>
        <taxon>Actinomycetota</taxon>
        <taxon>Actinomycetes</taxon>
        <taxon>Kitasatosporales</taxon>
        <taxon>Streptomycetaceae</taxon>
        <taxon>Streptomyces</taxon>
    </lineage>
</organism>
<dbReference type="SUPFAM" id="SSF47413">
    <property type="entry name" value="lambda repressor-like DNA-binding domains"/>
    <property type="match status" value="1"/>
</dbReference>
<dbReference type="AlphaFoldDB" id="A0AAU2V8T7"/>
<evidence type="ECO:0000259" key="1">
    <source>
        <dbReference type="PROSITE" id="PS50943"/>
    </source>
</evidence>